<protein>
    <submittedName>
        <fullName evidence="1">Uncharacterized protein</fullName>
    </submittedName>
</protein>
<organism evidence="1 2">
    <name type="scientific">Crocodylus porosus</name>
    <name type="common">Saltwater crocodile</name>
    <name type="synonym">Estuarine crocodile</name>
    <dbReference type="NCBI Taxonomy" id="8502"/>
    <lineage>
        <taxon>Eukaryota</taxon>
        <taxon>Metazoa</taxon>
        <taxon>Chordata</taxon>
        <taxon>Craniata</taxon>
        <taxon>Vertebrata</taxon>
        <taxon>Euteleostomi</taxon>
        <taxon>Archelosauria</taxon>
        <taxon>Archosauria</taxon>
        <taxon>Crocodylia</taxon>
        <taxon>Longirostres</taxon>
        <taxon>Crocodylidae</taxon>
        <taxon>Crocodylus</taxon>
    </lineage>
</organism>
<sequence length="74" mass="7933">TGASLCSTGAPRQATWLLKLGKYRAQLLESSKSYDSSKQATTPRTSSDGKVVTAASYGLHLLCIPSVTEMMYSM</sequence>
<accession>A0A7M4E9S7</accession>
<evidence type="ECO:0000313" key="2">
    <source>
        <dbReference type="Proteomes" id="UP000594220"/>
    </source>
</evidence>
<proteinExistence type="predicted"/>
<reference evidence="1" key="2">
    <citation type="submission" date="2025-09" db="UniProtKB">
        <authorList>
            <consortium name="Ensembl"/>
        </authorList>
    </citation>
    <scope>IDENTIFICATION</scope>
</reference>
<reference evidence="1" key="1">
    <citation type="submission" date="2025-08" db="UniProtKB">
        <authorList>
            <consortium name="Ensembl"/>
        </authorList>
    </citation>
    <scope>IDENTIFICATION</scope>
</reference>
<dbReference type="AlphaFoldDB" id="A0A7M4E9S7"/>
<dbReference type="Proteomes" id="UP000594220">
    <property type="component" value="Unplaced"/>
</dbReference>
<keyword evidence="2" id="KW-1185">Reference proteome</keyword>
<dbReference type="Ensembl" id="ENSCPRT00005007144.1">
    <property type="protein sequence ID" value="ENSCPRP00005006097.1"/>
    <property type="gene ID" value="ENSCPRG00005004361.1"/>
</dbReference>
<evidence type="ECO:0000313" key="1">
    <source>
        <dbReference type="Ensembl" id="ENSCPRP00005006097.1"/>
    </source>
</evidence>
<name>A0A7M4E9S7_CROPO</name>